<organism evidence="6 7">
    <name type="scientific">Synchytrium microbalum</name>
    <dbReference type="NCBI Taxonomy" id="1806994"/>
    <lineage>
        <taxon>Eukaryota</taxon>
        <taxon>Fungi</taxon>
        <taxon>Fungi incertae sedis</taxon>
        <taxon>Chytridiomycota</taxon>
        <taxon>Chytridiomycota incertae sedis</taxon>
        <taxon>Chytridiomycetes</taxon>
        <taxon>Synchytriales</taxon>
        <taxon>Synchytriaceae</taxon>
        <taxon>Synchytrium</taxon>
    </lineage>
</organism>
<evidence type="ECO:0000256" key="4">
    <source>
        <dbReference type="ARBA" id="ARBA00022989"/>
    </source>
</evidence>
<dbReference type="EMBL" id="QEAO01000001">
    <property type="protein sequence ID" value="TPX38321.1"/>
    <property type="molecule type" value="Genomic_DNA"/>
</dbReference>
<name>A0A507CFQ5_9FUNG</name>
<dbReference type="Proteomes" id="UP000319731">
    <property type="component" value="Unassembled WGS sequence"/>
</dbReference>
<comment type="similarity">
    <text evidence="2">Belongs to the FUN14 family.</text>
</comment>
<evidence type="ECO:0000256" key="3">
    <source>
        <dbReference type="ARBA" id="ARBA00022692"/>
    </source>
</evidence>
<dbReference type="STRING" id="1806994.A0A507CFQ5"/>
<keyword evidence="3" id="KW-0812">Transmembrane</keyword>
<reference evidence="6 7" key="1">
    <citation type="journal article" date="2019" name="Sci. Rep.">
        <title>Comparative genomics of chytrid fungi reveal insights into the obligate biotrophic and pathogenic lifestyle of Synchytrium endobioticum.</title>
        <authorList>
            <person name="van de Vossenberg B.T.L.H."/>
            <person name="Warris S."/>
            <person name="Nguyen H.D.T."/>
            <person name="van Gent-Pelzer M.P.E."/>
            <person name="Joly D.L."/>
            <person name="van de Geest H.C."/>
            <person name="Bonants P.J.M."/>
            <person name="Smith D.S."/>
            <person name="Levesque C.A."/>
            <person name="van der Lee T.A.J."/>
        </authorList>
    </citation>
    <scope>NUCLEOTIDE SEQUENCE [LARGE SCALE GENOMIC DNA]</scope>
    <source>
        <strain evidence="6 7">JEL517</strain>
    </source>
</reference>
<accession>A0A507CFQ5</accession>
<sequence>MDKKPQEPPVEQIHINKSPATGQEIGLAAVMGVSSGYATKKIAKGSALVLGLTFIGFQALSHTGVIQINWNQIEKYMVARVDQDGDGKLTSRDVQLAAGRFIHLLSSDLPSSGAFAASFWLGFRYG</sequence>
<evidence type="ECO:0008006" key="8">
    <source>
        <dbReference type="Google" id="ProtNLM"/>
    </source>
</evidence>
<proteinExistence type="inferred from homology"/>
<comment type="caution">
    <text evidence="6">The sequence shown here is derived from an EMBL/GenBank/DDBJ whole genome shotgun (WGS) entry which is preliminary data.</text>
</comment>
<dbReference type="RefSeq" id="XP_031028035.1">
    <property type="nucleotide sequence ID" value="XM_031166239.1"/>
</dbReference>
<dbReference type="GeneID" id="42001536"/>
<dbReference type="PANTHER" id="PTHR21346">
    <property type="entry name" value="FUN14 DOMAIN CONTAINING"/>
    <property type="match status" value="1"/>
</dbReference>
<evidence type="ECO:0000256" key="1">
    <source>
        <dbReference type="ARBA" id="ARBA00004370"/>
    </source>
</evidence>
<dbReference type="Pfam" id="PF04930">
    <property type="entry name" value="FUN14"/>
    <property type="match status" value="1"/>
</dbReference>
<evidence type="ECO:0000256" key="5">
    <source>
        <dbReference type="ARBA" id="ARBA00023136"/>
    </source>
</evidence>
<keyword evidence="5" id="KW-0472">Membrane</keyword>
<dbReference type="AlphaFoldDB" id="A0A507CFQ5"/>
<dbReference type="PANTHER" id="PTHR21346:SF10">
    <property type="entry name" value="TRANSMEMBRANE PROTEIN"/>
    <property type="match status" value="1"/>
</dbReference>
<dbReference type="InterPro" id="IPR018247">
    <property type="entry name" value="EF_Hand_1_Ca_BS"/>
</dbReference>
<dbReference type="PROSITE" id="PS00018">
    <property type="entry name" value="EF_HAND_1"/>
    <property type="match status" value="1"/>
</dbReference>
<protein>
    <recommendedName>
        <fullName evidence="8">EF-hand domain-containing protein</fullName>
    </recommendedName>
</protein>
<evidence type="ECO:0000313" key="6">
    <source>
        <dbReference type="EMBL" id="TPX38321.1"/>
    </source>
</evidence>
<comment type="subcellular location">
    <subcellularLocation>
        <location evidence="1">Membrane</location>
    </subcellularLocation>
</comment>
<keyword evidence="7" id="KW-1185">Reference proteome</keyword>
<dbReference type="OrthoDB" id="163794at2759"/>
<dbReference type="GO" id="GO:0016020">
    <property type="term" value="C:membrane"/>
    <property type="evidence" value="ECO:0007669"/>
    <property type="project" value="UniProtKB-SubCell"/>
</dbReference>
<keyword evidence="4" id="KW-1133">Transmembrane helix</keyword>
<evidence type="ECO:0000256" key="2">
    <source>
        <dbReference type="ARBA" id="ARBA00009160"/>
    </source>
</evidence>
<dbReference type="InterPro" id="IPR007014">
    <property type="entry name" value="FUN14"/>
</dbReference>
<evidence type="ECO:0000313" key="7">
    <source>
        <dbReference type="Proteomes" id="UP000319731"/>
    </source>
</evidence>
<gene>
    <name evidence="6" type="ORF">SmJEL517_g00309</name>
</gene>